<dbReference type="Proteomes" id="UP001157418">
    <property type="component" value="Unassembled WGS sequence"/>
</dbReference>
<dbReference type="InterPro" id="IPR002110">
    <property type="entry name" value="Ankyrin_rpt"/>
</dbReference>
<gene>
    <name evidence="2" type="ORF">LVIROSA_LOCUS36467</name>
</gene>
<keyword evidence="3" id="KW-1185">Reference proteome</keyword>
<comment type="caution">
    <text evidence="2">The sequence shown here is derived from an EMBL/GenBank/DDBJ whole genome shotgun (WGS) entry which is preliminary data.</text>
</comment>
<dbReference type="PANTHER" id="PTHR47303">
    <property type="match status" value="1"/>
</dbReference>
<dbReference type="EMBL" id="CAKMRJ010005659">
    <property type="protein sequence ID" value="CAH1451089.1"/>
    <property type="molecule type" value="Genomic_DNA"/>
</dbReference>
<organism evidence="2 3">
    <name type="scientific">Lactuca virosa</name>
    <dbReference type="NCBI Taxonomy" id="75947"/>
    <lineage>
        <taxon>Eukaryota</taxon>
        <taxon>Viridiplantae</taxon>
        <taxon>Streptophyta</taxon>
        <taxon>Embryophyta</taxon>
        <taxon>Tracheophyta</taxon>
        <taxon>Spermatophyta</taxon>
        <taxon>Magnoliopsida</taxon>
        <taxon>eudicotyledons</taxon>
        <taxon>Gunneridae</taxon>
        <taxon>Pentapetalae</taxon>
        <taxon>asterids</taxon>
        <taxon>campanulids</taxon>
        <taxon>Asterales</taxon>
        <taxon>Asteraceae</taxon>
        <taxon>Cichorioideae</taxon>
        <taxon>Cichorieae</taxon>
        <taxon>Lactucinae</taxon>
        <taxon>Lactuca</taxon>
    </lineage>
</organism>
<dbReference type="AlphaFoldDB" id="A0AAU9PLZ6"/>
<protein>
    <recommendedName>
        <fullName evidence="4">Ankyrin repeat-containing protein</fullName>
    </recommendedName>
</protein>
<dbReference type="PROSITE" id="PS50297">
    <property type="entry name" value="ANK_REP_REGION"/>
    <property type="match status" value="1"/>
</dbReference>
<dbReference type="PROSITE" id="PS50088">
    <property type="entry name" value="ANK_REPEAT"/>
    <property type="match status" value="1"/>
</dbReference>
<dbReference type="Gene3D" id="1.25.40.20">
    <property type="entry name" value="Ankyrin repeat-containing domain"/>
    <property type="match status" value="1"/>
</dbReference>
<reference evidence="2 3" key="1">
    <citation type="submission" date="2022-01" db="EMBL/GenBank/DDBJ databases">
        <authorList>
            <person name="Xiong W."/>
            <person name="Schranz E."/>
        </authorList>
    </citation>
    <scope>NUCLEOTIDE SEQUENCE [LARGE SCALE GENOMIC DNA]</scope>
</reference>
<dbReference type="SUPFAM" id="SSF48403">
    <property type="entry name" value="Ankyrin repeat"/>
    <property type="match status" value="1"/>
</dbReference>
<evidence type="ECO:0008006" key="4">
    <source>
        <dbReference type="Google" id="ProtNLM"/>
    </source>
</evidence>
<evidence type="ECO:0000256" key="1">
    <source>
        <dbReference type="PROSITE-ProRule" id="PRU00023"/>
    </source>
</evidence>
<sequence>MISKSKLHKAVMEGQWWEVETILRGETNEIGEVINNDGETVLHILVRTDGSTALHIAAITGNTDAAALLIKKMKSLMTVEDSYEHVPFVSAYMHKQLDASVFLVKGIHENLQTHKWSAGEHSIAFSLLLDIIFSRKYDLALGLLNAFPDMAAKDTVDLLMALARDFPGGLGCGEALVYLSFTDIRRRILKRTSWLLTPVQFCSSGALAEPVKDALSAIIRILIGETLMISGFT</sequence>
<evidence type="ECO:0000313" key="3">
    <source>
        <dbReference type="Proteomes" id="UP001157418"/>
    </source>
</evidence>
<accession>A0AAU9PLZ6</accession>
<evidence type="ECO:0000313" key="2">
    <source>
        <dbReference type="EMBL" id="CAH1451089.1"/>
    </source>
</evidence>
<feature type="repeat" description="ANK" evidence="1">
    <location>
        <begin position="49"/>
        <end position="81"/>
    </location>
</feature>
<dbReference type="PANTHER" id="PTHR47303:SF1">
    <property type="entry name" value="NF-KAPPA-B INHIBITOR BETA"/>
    <property type="match status" value="1"/>
</dbReference>
<dbReference type="Pfam" id="PF12796">
    <property type="entry name" value="Ank_2"/>
    <property type="match status" value="1"/>
</dbReference>
<keyword evidence="1" id="KW-0040">ANK repeat</keyword>
<name>A0AAU9PLZ6_9ASTR</name>
<proteinExistence type="predicted"/>
<dbReference type="InterPro" id="IPR036770">
    <property type="entry name" value="Ankyrin_rpt-contain_sf"/>
</dbReference>